<dbReference type="PANTHER" id="PTHR21708">
    <property type="entry name" value="PROBABLE 2-DEHYDROPANTOATE 2-REDUCTASE"/>
    <property type="match status" value="1"/>
</dbReference>
<evidence type="ECO:0000313" key="9">
    <source>
        <dbReference type="Proteomes" id="UP000053372"/>
    </source>
</evidence>
<sequence>MSSAALNFFNVTKNLTYAILGTGALGGFYGAKLQQAGLEVHFLVRSDYESVRRNGLFVESVDGDFRLNRVNAYCDVRNMPACDVAIVALKTTQNHLLPDILLPILKENSTVLVLQNGLGIEEEVAAIIDRYKVSGHKIGETKIIGGLCFLCSNKVGDGHIRHLAYGKINLGEHKNNSQHGGIADEMQIIANDFESAGIPIELSSDLLLARWKKLVWNIPYNGLSVVLDATTEELMTNPNSLELVKELMHEVLRGAKSVECDIPLEFIETMLEHTRNMHPYRTSMKIDYDEKRPLELTAIFSNALQAAFSRGVNLPKIRCLYQQLQFLDLRNRTNAVK</sequence>
<proteinExistence type="inferred from homology"/>
<keyword evidence="3 4" id="KW-0560">Oxidoreductase</keyword>
<dbReference type="NCBIfam" id="TIGR00745">
    <property type="entry name" value="apbA_panE"/>
    <property type="match status" value="1"/>
</dbReference>
<comment type="catalytic activity">
    <reaction evidence="4">
        <text>(R)-pantoate + NADP(+) = 2-dehydropantoate + NADPH + H(+)</text>
        <dbReference type="Rhea" id="RHEA:16233"/>
        <dbReference type="ChEBI" id="CHEBI:11561"/>
        <dbReference type="ChEBI" id="CHEBI:15378"/>
        <dbReference type="ChEBI" id="CHEBI:15980"/>
        <dbReference type="ChEBI" id="CHEBI:57783"/>
        <dbReference type="ChEBI" id="CHEBI:58349"/>
        <dbReference type="EC" id="1.1.1.169"/>
    </reaction>
</comment>
<feature type="domain" description="Ketopantoate reductase N-terminal" evidence="5">
    <location>
        <begin position="17"/>
        <end position="174"/>
    </location>
</feature>
<comment type="pathway">
    <text evidence="4">Cofactor biosynthesis; (R)-pantothenate biosynthesis; (R)-pantoate from 3-methyl-2-oxobutanoate: step 2/2.</text>
</comment>
<evidence type="ECO:0000256" key="2">
    <source>
        <dbReference type="ARBA" id="ARBA00022857"/>
    </source>
</evidence>
<name>A0A0V7ZXM8_9CYAN</name>
<dbReference type="EC" id="1.1.1.169" evidence="4"/>
<comment type="similarity">
    <text evidence="1 4">Belongs to the ketopantoate reductase family.</text>
</comment>
<dbReference type="FunFam" id="1.10.1040.10:FF:000017">
    <property type="entry name" value="2-dehydropantoate 2-reductase"/>
    <property type="match status" value="1"/>
</dbReference>
<dbReference type="EMBL" id="LMTZ01000032">
    <property type="protein sequence ID" value="KST69211.1"/>
    <property type="molecule type" value="Genomic_DNA"/>
</dbReference>
<dbReference type="Pfam" id="PF08546">
    <property type="entry name" value="ApbA_C"/>
    <property type="match status" value="1"/>
</dbReference>
<comment type="function">
    <text evidence="4">Catalyzes the NADPH-dependent reduction of ketopantoate into pantoic acid.</text>
</comment>
<evidence type="ECO:0000313" key="8">
    <source>
        <dbReference type="EMBL" id="KST69211.1"/>
    </source>
</evidence>
<dbReference type="SUPFAM" id="SSF48179">
    <property type="entry name" value="6-phosphogluconate dehydrogenase C-terminal domain-like"/>
    <property type="match status" value="1"/>
</dbReference>
<accession>A0A0V7ZXM8</accession>
<dbReference type="PANTHER" id="PTHR21708:SF26">
    <property type="entry name" value="2-DEHYDROPANTOATE 2-REDUCTASE"/>
    <property type="match status" value="1"/>
</dbReference>
<keyword evidence="9" id="KW-1185">Reference proteome</keyword>
<dbReference type="GO" id="GO:0015940">
    <property type="term" value="P:pantothenate biosynthetic process"/>
    <property type="evidence" value="ECO:0007669"/>
    <property type="project" value="UniProtKB-UniPathway"/>
</dbReference>
<reference evidence="8 9" key="1">
    <citation type="journal article" date="2015" name="Genome Announc.">
        <title>Draft Genome of the Euendolithic (true boring) Cyanobacterium Mastigocoleus testarum strain BC008.</title>
        <authorList>
            <person name="Guida B.S."/>
            <person name="Garcia-Pichel F."/>
        </authorList>
    </citation>
    <scope>NUCLEOTIDE SEQUENCE [LARGE SCALE GENOMIC DNA]</scope>
    <source>
        <strain evidence="8 9">BC008</strain>
    </source>
</reference>
<dbReference type="Pfam" id="PF02558">
    <property type="entry name" value="ApbA"/>
    <property type="match status" value="1"/>
</dbReference>
<dbReference type="Proteomes" id="UP000053372">
    <property type="component" value="Unassembled WGS sequence"/>
</dbReference>
<evidence type="ECO:0000259" key="5">
    <source>
        <dbReference type="Pfam" id="PF02558"/>
    </source>
</evidence>
<dbReference type="AlphaFoldDB" id="A0A0V7ZXM8"/>
<keyword evidence="2 4" id="KW-0521">NADP</keyword>
<dbReference type="SUPFAM" id="SSF51735">
    <property type="entry name" value="NAD(P)-binding Rossmann-fold domains"/>
    <property type="match status" value="1"/>
</dbReference>
<dbReference type="InterPro" id="IPR003710">
    <property type="entry name" value="ApbA"/>
</dbReference>
<organism evidence="8 9">
    <name type="scientific">Mastigocoleus testarum BC008</name>
    <dbReference type="NCBI Taxonomy" id="371196"/>
    <lineage>
        <taxon>Bacteria</taxon>
        <taxon>Bacillati</taxon>
        <taxon>Cyanobacteriota</taxon>
        <taxon>Cyanophyceae</taxon>
        <taxon>Nostocales</taxon>
        <taxon>Hapalosiphonaceae</taxon>
        <taxon>Mastigocoleus</taxon>
    </lineage>
</organism>
<dbReference type="InterPro" id="IPR013328">
    <property type="entry name" value="6PGD_dom2"/>
</dbReference>
<dbReference type="InterPro" id="IPR036291">
    <property type="entry name" value="NAD(P)-bd_dom_sf"/>
</dbReference>
<evidence type="ECO:0000313" key="7">
    <source>
        <dbReference type="EMBL" id="KST63725.1"/>
    </source>
</evidence>
<dbReference type="InterPro" id="IPR008927">
    <property type="entry name" value="6-PGluconate_DH-like_C_sf"/>
</dbReference>
<dbReference type="InterPro" id="IPR013332">
    <property type="entry name" value="KPR_N"/>
</dbReference>
<evidence type="ECO:0000256" key="3">
    <source>
        <dbReference type="ARBA" id="ARBA00023002"/>
    </source>
</evidence>
<feature type="domain" description="Ketopantoate reductase C-terminal" evidence="6">
    <location>
        <begin position="205"/>
        <end position="326"/>
    </location>
</feature>
<dbReference type="Gene3D" id="3.40.50.720">
    <property type="entry name" value="NAD(P)-binding Rossmann-like Domain"/>
    <property type="match status" value="1"/>
</dbReference>
<gene>
    <name evidence="8" type="ORF">BC008_03205</name>
    <name evidence="7" type="ORF">BC008_14805</name>
</gene>
<evidence type="ECO:0000259" key="6">
    <source>
        <dbReference type="Pfam" id="PF08546"/>
    </source>
</evidence>
<dbReference type="GO" id="GO:0008677">
    <property type="term" value="F:2-dehydropantoate 2-reductase activity"/>
    <property type="evidence" value="ECO:0007669"/>
    <property type="project" value="UniProtKB-EC"/>
</dbReference>
<dbReference type="InterPro" id="IPR013752">
    <property type="entry name" value="KPA_reductase"/>
</dbReference>
<dbReference type="EMBL" id="LMTZ01000133">
    <property type="protein sequence ID" value="KST63725.1"/>
    <property type="molecule type" value="Genomic_DNA"/>
</dbReference>
<dbReference type="GO" id="GO:0005737">
    <property type="term" value="C:cytoplasm"/>
    <property type="evidence" value="ECO:0007669"/>
    <property type="project" value="TreeGrafter"/>
</dbReference>
<protein>
    <recommendedName>
        <fullName evidence="4">2-dehydropantoate 2-reductase</fullName>
        <ecNumber evidence="4">1.1.1.169</ecNumber>
    </recommendedName>
    <alternativeName>
        <fullName evidence="4">Ketopantoate reductase</fullName>
    </alternativeName>
</protein>
<dbReference type="UniPathway" id="UPA00028">
    <property type="reaction ID" value="UER00004"/>
</dbReference>
<dbReference type="InterPro" id="IPR051402">
    <property type="entry name" value="KPR-Related"/>
</dbReference>
<dbReference type="NCBIfam" id="NF004887">
    <property type="entry name" value="PRK06249.1"/>
    <property type="match status" value="1"/>
</dbReference>
<comment type="caution">
    <text evidence="8">The sequence shown here is derived from an EMBL/GenBank/DDBJ whole genome shotgun (WGS) entry which is preliminary data.</text>
</comment>
<evidence type="ECO:0000256" key="1">
    <source>
        <dbReference type="ARBA" id="ARBA00007870"/>
    </source>
</evidence>
<evidence type="ECO:0000256" key="4">
    <source>
        <dbReference type="RuleBase" id="RU362068"/>
    </source>
</evidence>
<keyword evidence="4" id="KW-0566">Pantothenate biosynthesis</keyword>
<dbReference type="Gene3D" id="1.10.1040.10">
    <property type="entry name" value="N-(1-d-carboxylethyl)-l-norvaline Dehydrogenase, domain 2"/>
    <property type="match status" value="1"/>
</dbReference>